<feature type="region of interest" description="Disordered" evidence="1">
    <location>
        <begin position="51"/>
        <end position="109"/>
    </location>
</feature>
<reference evidence="2 3" key="1">
    <citation type="journal article" date="2019" name="Microb. Cell Fact.">
        <title>Exploring novel herbicidin analogues by transcriptional regulator overexpression and MS/MS molecular networking.</title>
        <authorList>
            <person name="Shi Y."/>
            <person name="Gu R."/>
            <person name="Li Y."/>
            <person name="Wang X."/>
            <person name="Ren W."/>
            <person name="Li X."/>
            <person name="Wang L."/>
            <person name="Xie Y."/>
            <person name="Hong B."/>
        </authorList>
    </citation>
    <scope>NUCLEOTIDE SEQUENCE [LARGE SCALE GENOMIC DNA]</scope>
    <source>
        <strain evidence="2 3">US-43</strain>
    </source>
</reference>
<organism evidence="2 3">
    <name type="scientific">Streptomyces mobaraensis</name>
    <name type="common">Streptoverticillium mobaraense</name>
    <dbReference type="NCBI Taxonomy" id="35621"/>
    <lineage>
        <taxon>Bacteria</taxon>
        <taxon>Bacillati</taxon>
        <taxon>Actinomycetota</taxon>
        <taxon>Actinomycetes</taxon>
        <taxon>Kitasatosporales</taxon>
        <taxon>Streptomycetaceae</taxon>
        <taxon>Streptomyces</taxon>
    </lineage>
</organism>
<feature type="compositionally biased region" description="Polar residues" evidence="1">
    <location>
        <begin position="79"/>
        <end position="89"/>
    </location>
</feature>
<feature type="region of interest" description="Disordered" evidence="1">
    <location>
        <begin position="1"/>
        <end position="22"/>
    </location>
</feature>
<dbReference type="AlphaFoldDB" id="A0A5N5W5T2"/>
<evidence type="ECO:0000313" key="2">
    <source>
        <dbReference type="EMBL" id="KAB7843018.1"/>
    </source>
</evidence>
<dbReference type="CDD" id="cd10923">
    <property type="entry name" value="CE4_COG5298"/>
    <property type="match status" value="1"/>
</dbReference>
<dbReference type="Pfam" id="PF10096">
    <property type="entry name" value="DUF2334"/>
    <property type="match status" value="1"/>
</dbReference>
<proteinExistence type="predicted"/>
<evidence type="ECO:0000256" key="1">
    <source>
        <dbReference type="SAM" id="MobiDB-lite"/>
    </source>
</evidence>
<feature type="compositionally biased region" description="Gly residues" evidence="1">
    <location>
        <begin position="56"/>
        <end position="71"/>
    </location>
</feature>
<sequence length="639" mass="67419">MDGRSRASHALQGTGPAALSGLGVKDLKPWEAARLSNDRLRRSGKLVVRRAEAAGGTTGTGGSGGASGTGGASARQAVAPTTPQSATVRQSPTTPLTATAPQSATAPTTAVPAVAPATASVQGPTVVRPAAAAGTSALVLYDNTGPYGYLGELYAMAAANLAGHFGTVTTKPVSAYTAGMVNQYTATVYLGSTYYGGTVPDAVPAAFYQDALATTHPVTWVGDNIWGMANAVGVDTFKQHYGWDPTNSFYESGGTVGNITQVTYKGQQLTRKIPAGYDGGVLHPALVTGPGYPQVTQLAQATDANSGDTSPWAIRSGNLTYVGEIPFTYVSESDRVIVFEDLLFDGLAPATAERHRAFVRLEDISPKSDPNELRQAADYLYGQKIPYGINVIPVYTDPKGVYNGGKAETVTLAQSPQVVSALKYMLSHGAVLMDHGYTHQYSNVNNPYSGVTGDDFEFFRAHVDASDNVIYDGPPAEDSTLWAQTRVTSALAAFATAGLPKPTLWTTPHYAASATDYRVLGQNFSARLERTLYFAGTLPGTTVNAGRYIGQFFPYAVKDVYGTTVLPENLGNYEPQPYNNHPARLPADLVASAKANLAVRDGVASFFYHPYYGTAPLQQTVDGIRALGYTFVGPTDLNQ</sequence>
<dbReference type="EMBL" id="VOKX01000034">
    <property type="protein sequence ID" value="KAB7843018.1"/>
    <property type="molecule type" value="Genomic_DNA"/>
</dbReference>
<dbReference type="RefSeq" id="WP_152264282.1">
    <property type="nucleotide sequence ID" value="NZ_VOKX01000034.1"/>
</dbReference>
<accession>A0A5N5W5T2</accession>
<dbReference type="InterPro" id="IPR018763">
    <property type="entry name" value="DUF2334"/>
</dbReference>
<dbReference type="Proteomes" id="UP000327000">
    <property type="component" value="Unassembled WGS sequence"/>
</dbReference>
<name>A0A5N5W5T2_STRMB</name>
<keyword evidence="3" id="KW-1185">Reference proteome</keyword>
<evidence type="ECO:0000313" key="3">
    <source>
        <dbReference type="Proteomes" id="UP000327000"/>
    </source>
</evidence>
<dbReference type="OrthoDB" id="2339428at2"/>
<protein>
    <submittedName>
        <fullName evidence="2">DUF2334 domain-containing protein</fullName>
    </submittedName>
</protein>
<comment type="caution">
    <text evidence="2">The sequence shown here is derived from an EMBL/GenBank/DDBJ whole genome shotgun (WGS) entry which is preliminary data.</text>
</comment>
<feature type="compositionally biased region" description="Low complexity" evidence="1">
    <location>
        <begin position="90"/>
        <end position="109"/>
    </location>
</feature>
<gene>
    <name evidence="2" type="ORF">FRZ00_18785</name>
</gene>